<dbReference type="RefSeq" id="WP_349214156.1">
    <property type="nucleotide sequence ID" value="NZ_JBBMFA010000025.1"/>
</dbReference>
<dbReference type="InterPro" id="IPR002156">
    <property type="entry name" value="RNaseH_domain"/>
</dbReference>
<dbReference type="EMBL" id="JBBMFA010000025">
    <property type="protein sequence ID" value="MEQ2518971.1"/>
    <property type="molecule type" value="Genomic_DNA"/>
</dbReference>
<name>A0ABV1GB40_9FIRM</name>
<accession>A0ABV1GB40</accession>
<comment type="caution">
    <text evidence="2">The sequence shown here is derived from an EMBL/GenBank/DDBJ whole genome shotgun (WGS) entry which is preliminary data.</text>
</comment>
<dbReference type="Pfam" id="PF00075">
    <property type="entry name" value="RNase_H"/>
    <property type="match status" value="1"/>
</dbReference>
<sequence length="74" mass="8533">VMDGLSKGWAKSWRARGWVKSDKKPALNSDLWARLLDLCEPHTFHYQWIKGHAGHPENEKCDRMAVAQAAKFKK</sequence>
<dbReference type="SUPFAM" id="SSF53098">
    <property type="entry name" value="Ribonuclease H-like"/>
    <property type="match status" value="1"/>
</dbReference>
<dbReference type="InterPro" id="IPR012337">
    <property type="entry name" value="RNaseH-like_sf"/>
</dbReference>
<evidence type="ECO:0000313" key="2">
    <source>
        <dbReference type="EMBL" id="MEQ2518971.1"/>
    </source>
</evidence>
<dbReference type="InterPro" id="IPR036397">
    <property type="entry name" value="RNaseH_sf"/>
</dbReference>
<dbReference type="PROSITE" id="PS50879">
    <property type="entry name" value="RNASE_H_1"/>
    <property type="match status" value="1"/>
</dbReference>
<reference evidence="2 3" key="1">
    <citation type="submission" date="2024-03" db="EMBL/GenBank/DDBJ databases">
        <title>Human intestinal bacterial collection.</title>
        <authorList>
            <person name="Pauvert C."/>
            <person name="Hitch T.C.A."/>
            <person name="Clavel T."/>
        </authorList>
    </citation>
    <scope>NUCLEOTIDE SEQUENCE [LARGE SCALE GENOMIC DNA]</scope>
    <source>
        <strain evidence="2 3">CLA-JM-H11</strain>
    </source>
</reference>
<keyword evidence="3" id="KW-1185">Reference proteome</keyword>
<organism evidence="2 3">
    <name type="scientific">Ruthenibacterium intestinale</name>
    <dbReference type="NCBI Taxonomy" id="3133163"/>
    <lineage>
        <taxon>Bacteria</taxon>
        <taxon>Bacillati</taxon>
        <taxon>Bacillota</taxon>
        <taxon>Clostridia</taxon>
        <taxon>Eubacteriales</taxon>
        <taxon>Oscillospiraceae</taxon>
        <taxon>Ruthenibacterium</taxon>
    </lineage>
</organism>
<proteinExistence type="predicted"/>
<evidence type="ECO:0000259" key="1">
    <source>
        <dbReference type="PROSITE" id="PS50879"/>
    </source>
</evidence>
<feature type="non-terminal residue" evidence="2">
    <location>
        <position position="1"/>
    </location>
</feature>
<gene>
    <name evidence="2" type="ORF">WMO24_00720</name>
</gene>
<protein>
    <submittedName>
        <fullName evidence="2">RNase H family protein</fullName>
    </submittedName>
</protein>
<dbReference type="Gene3D" id="3.30.420.10">
    <property type="entry name" value="Ribonuclease H-like superfamily/Ribonuclease H"/>
    <property type="match status" value="1"/>
</dbReference>
<evidence type="ECO:0000313" key="3">
    <source>
        <dbReference type="Proteomes" id="UP001477672"/>
    </source>
</evidence>
<feature type="domain" description="RNase H type-1" evidence="1">
    <location>
        <begin position="1"/>
        <end position="70"/>
    </location>
</feature>
<dbReference type="Proteomes" id="UP001477672">
    <property type="component" value="Unassembled WGS sequence"/>
</dbReference>